<organism evidence="2 3">
    <name type="scientific">Planomonospora parontospora</name>
    <dbReference type="NCBI Taxonomy" id="58119"/>
    <lineage>
        <taxon>Bacteria</taxon>
        <taxon>Bacillati</taxon>
        <taxon>Actinomycetota</taxon>
        <taxon>Actinomycetes</taxon>
        <taxon>Streptosporangiales</taxon>
        <taxon>Streptosporangiaceae</taxon>
        <taxon>Planomonospora</taxon>
    </lineage>
</organism>
<gene>
    <name evidence="2" type="ORF">GCM10010126_53050</name>
</gene>
<dbReference type="Proteomes" id="UP000627984">
    <property type="component" value="Unassembled WGS sequence"/>
</dbReference>
<evidence type="ECO:0000313" key="3">
    <source>
        <dbReference type="Proteomes" id="UP000627984"/>
    </source>
</evidence>
<reference evidence="2" key="1">
    <citation type="journal article" date="2014" name="Int. J. Syst. Evol. Microbiol.">
        <title>Complete genome sequence of Corynebacterium casei LMG S-19264T (=DSM 44701T), isolated from a smear-ripened cheese.</title>
        <authorList>
            <consortium name="US DOE Joint Genome Institute (JGI-PGF)"/>
            <person name="Walter F."/>
            <person name="Albersmeier A."/>
            <person name="Kalinowski J."/>
            <person name="Ruckert C."/>
        </authorList>
    </citation>
    <scope>NUCLEOTIDE SEQUENCE</scope>
    <source>
        <strain evidence="2">JCM 3093</strain>
    </source>
</reference>
<evidence type="ECO:0000313" key="2">
    <source>
        <dbReference type="EMBL" id="GGK87178.1"/>
    </source>
</evidence>
<comment type="caution">
    <text evidence="2">The sequence shown here is derived from an EMBL/GenBank/DDBJ whole genome shotgun (WGS) entry which is preliminary data.</text>
</comment>
<proteinExistence type="predicted"/>
<accession>A0AA37BL09</accession>
<dbReference type="AlphaFoldDB" id="A0AA37BL09"/>
<name>A0AA37BL09_9ACTN</name>
<feature type="compositionally biased region" description="Basic and acidic residues" evidence="1">
    <location>
        <begin position="1"/>
        <end position="18"/>
    </location>
</feature>
<feature type="compositionally biased region" description="Low complexity" evidence="1">
    <location>
        <begin position="77"/>
        <end position="87"/>
    </location>
</feature>
<reference evidence="2" key="2">
    <citation type="submission" date="2022-09" db="EMBL/GenBank/DDBJ databases">
        <authorList>
            <person name="Sun Q."/>
            <person name="Ohkuma M."/>
        </authorList>
    </citation>
    <scope>NUCLEOTIDE SEQUENCE</scope>
    <source>
        <strain evidence="2">JCM 3093</strain>
    </source>
</reference>
<evidence type="ECO:0000256" key="1">
    <source>
        <dbReference type="SAM" id="MobiDB-lite"/>
    </source>
</evidence>
<feature type="region of interest" description="Disordered" evidence="1">
    <location>
        <begin position="1"/>
        <end position="108"/>
    </location>
</feature>
<dbReference type="EMBL" id="BMQD01000019">
    <property type="protein sequence ID" value="GGK87178.1"/>
    <property type="molecule type" value="Genomic_DNA"/>
</dbReference>
<protein>
    <submittedName>
        <fullName evidence="2">Uncharacterized protein</fullName>
    </submittedName>
</protein>
<sequence>MKNMEKRGMLCAETHRSETTAADAPRPNTADGRPGTAPARELRTRAADTRAVSGTTMERSTKRMAPKSRVPMPDPPGTGTAVPGPTGDRWAGTSPAMTRRLQRRVRTS</sequence>